<accession>A0AAV6VKX3</accession>
<feature type="compositionally biased region" description="Basic residues" evidence="1">
    <location>
        <begin position="104"/>
        <end position="116"/>
    </location>
</feature>
<feature type="region of interest" description="Disordered" evidence="1">
    <location>
        <begin position="500"/>
        <end position="527"/>
    </location>
</feature>
<name>A0AAV6VKX3_9ARAC</name>
<dbReference type="Proteomes" id="UP000827092">
    <property type="component" value="Unassembled WGS sequence"/>
</dbReference>
<keyword evidence="2" id="KW-0732">Signal</keyword>
<gene>
    <name evidence="3" type="ORF">JTE90_027542</name>
</gene>
<feature type="compositionally biased region" description="Basic and acidic residues" evidence="1">
    <location>
        <begin position="718"/>
        <end position="729"/>
    </location>
</feature>
<protein>
    <recommendedName>
        <fullName evidence="5">WAP domain-containing protein</fullName>
    </recommendedName>
</protein>
<feature type="region of interest" description="Disordered" evidence="1">
    <location>
        <begin position="99"/>
        <end position="176"/>
    </location>
</feature>
<evidence type="ECO:0000256" key="1">
    <source>
        <dbReference type="SAM" id="MobiDB-lite"/>
    </source>
</evidence>
<evidence type="ECO:0000313" key="3">
    <source>
        <dbReference type="EMBL" id="KAG8196828.1"/>
    </source>
</evidence>
<dbReference type="PROSITE" id="PS51257">
    <property type="entry name" value="PROKAR_LIPOPROTEIN"/>
    <property type="match status" value="1"/>
</dbReference>
<proteinExistence type="predicted"/>
<feature type="compositionally biased region" description="Polar residues" evidence="1">
    <location>
        <begin position="730"/>
        <end position="739"/>
    </location>
</feature>
<dbReference type="EMBL" id="JAFNEN010000063">
    <property type="protein sequence ID" value="KAG8196828.1"/>
    <property type="molecule type" value="Genomic_DNA"/>
</dbReference>
<feature type="compositionally biased region" description="Basic and acidic residues" evidence="1">
    <location>
        <begin position="518"/>
        <end position="527"/>
    </location>
</feature>
<comment type="caution">
    <text evidence="3">The sequence shown here is derived from an EMBL/GenBank/DDBJ whole genome shotgun (WGS) entry which is preliminary data.</text>
</comment>
<keyword evidence="4" id="KW-1185">Reference proteome</keyword>
<reference evidence="3 4" key="1">
    <citation type="journal article" date="2022" name="Nat. Ecol. Evol.">
        <title>A masculinizing supergene underlies an exaggerated male reproductive morph in a spider.</title>
        <authorList>
            <person name="Hendrickx F."/>
            <person name="De Corte Z."/>
            <person name="Sonet G."/>
            <person name="Van Belleghem S.M."/>
            <person name="Kostlbacher S."/>
            <person name="Vangestel C."/>
        </authorList>
    </citation>
    <scope>NUCLEOTIDE SEQUENCE [LARGE SCALE GENOMIC DNA]</scope>
    <source>
        <strain evidence="3">W744_W776</strain>
    </source>
</reference>
<organism evidence="3 4">
    <name type="scientific">Oedothorax gibbosus</name>
    <dbReference type="NCBI Taxonomy" id="931172"/>
    <lineage>
        <taxon>Eukaryota</taxon>
        <taxon>Metazoa</taxon>
        <taxon>Ecdysozoa</taxon>
        <taxon>Arthropoda</taxon>
        <taxon>Chelicerata</taxon>
        <taxon>Arachnida</taxon>
        <taxon>Araneae</taxon>
        <taxon>Araneomorphae</taxon>
        <taxon>Entelegynae</taxon>
        <taxon>Araneoidea</taxon>
        <taxon>Linyphiidae</taxon>
        <taxon>Erigoninae</taxon>
        <taxon>Oedothorax</taxon>
    </lineage>
</organism>
<feature type="region of interest" description="Disordered" evidence="1">
    <location>
        <begin position="558"/>
        <end position="582"/>
    </location>
</feature>
<feature type="region of interest" description="Disordered" evidence="1">
    <location>
        <begin position="718"/>
        <end position="745"/>
    </location>
</feature>
<evidence type="ECO:0000256" key="2">
    <source>
        <dbReference type="SAM" id="SignalP"/>
    </source>
</evidence>
<feature type="compositionally biased region" description="Basic and acidic residues" evidence="1">
    <location>
        <begin position="558"/>
        <end position="578"/>
    </location>
</feature>
<feature type="chain" id="PRO_5043989350" description="WAP domain-containing protein" evidence="2">
    <location>
        <begin position="20"/>
        <end position="905"/>
    </location>
</feature>
<evidence type="ECO:0008006" key="5">
    <source>
        <dbReference type="Google" id="ProtNLM"/>
    </source>
</evidence>
<dbReference type="AlphaFoldDB" id="A0AAV6VKX3"/>
<sequence>MKVRISFYFLCVIFGLASCGVVPSNFKSPHDEHMHAEEILPSTVSNASIPILGISTESQNTSSTVLVDHHQLNISDVLISDFHNVSDFNHVQQAVSEEDLAAKKMPKVSSRSKKKSQKDSTRFSKPSQVKINHAGVNDTRHGSVDDLSSESPQKQIDNETEDLKTQGSVDDPSLESHLMPHHKTEVFKFNSSVDGNSLEHHHLDMDHQTEDLNIQGSVDDHSSELHHLETNHIAEDLKINVSRNNDSLEPHHQQIDHHKTEDVKIHISVDDHSPGPHHLELDRKTDNLGFHGTVGDHFSELDHASENFSHTDKTVSESVNLENATAHFDEKPKHSKDFATTFDDMLKIPIHESNRKEKVFLDEEIGNENHTEDAKHDTNNFTVNISNISQSDDLINSAKDLLHDWNSASQEIKNDPINNNLTEFSNSTQNVVHDSNNLNQDNLNESIAAHSVDFIKLDFNNDSNHANKDHANVSVVIPSNDLTKSVNENISEDLNSVTINTPELKNDSHNPLKTTESTQEHSNHADNTDNLLKSTVASITDSKLFLNIHNSFMRLNPTEKPDSAKLKHVDETSERSVSDDLTTSKISELNSNKPSNIDANFREVNALDIKKDITSPSNTVEDITVNETEVEFSTRNKDKILEDPIINKKSQSFDRVKEVVTAVENNASKGLFSSLGLDFLMNSELAKNAASAMKVFNFTDSALTDHIIDDQNDMHDLLDTRSSTGDDHNLSNSENSEQFNAIDDDASDSSTFNTLVTGSSKIDTESSTLVTESSSVVDNSDEFSEVNNHIKETFVKENNSLSVLSGTNGSTGALTPTTLNATEELANITMVPTMLLNSTTEFNAKTDTAQPDARNTSDVVVEVKCPPPGICIFWFFAQDTCTINSHCLGSRICCRIRCSKTCVEV</sequence>
<evidence type="ECO:0000313" key="4">
    <source>
        <dbReference type="Proteomes" id="UP000827092"/>
    </source>
</evidence>
<feature type="signal peptide" evidence="2">
    <location>
        <begin position="1"/>
        <end position="19"/>
    </location>
</feature>